<dbReference type="AlphaFoldDB" id="A0A151WK96"/>
<evidence type="ECO:0000313" key="3">
    <source>
        <dbReference type="Proteomes" id="UP000075809"/>
    </source>
</evidence>
<keyword evidence="3" id="KW-1185">Reference proteome</keyword>
<gene>
    <name evidence="2" type="ORF">ALC60_12627</name>
</gene>
<accession>A0A151WK96</accession>
<keyword evidence="1" id="KW-0812">Transmembrane</keyword>
<dbReference type="Proteomes" id="UP000075809">
    <property type="component" value="Unassembled WGS sequence"/>
</dbReference>
<evidence type="ECO:0000256" key="1">
    <source>
        <dbReference type="SAM" id="Phobius"/>
    </source>
</evidence>
<reference evidence="2 3" key="1">
    <citation type="submission" date="2015-09" db="EMBL/GenBank/DDBJ databases">
        <title>Trachymyrmex zeteki WGS genome.</title>
        <authorList>
            <person name="Nygaard S."/>
            <person name="Hu H."/>
            <person name="Boomsma J."/>
            <person name="Zhang G."/>
        </authorList>
    </citation>
    <scope>NUCLEOTIDE SEQUENCE [LARGE SCALE GENOMIC DNA]</scope>
    <source>
        <strain evidence="2">Tzet28-1</strain>
        <tissue evidence="2">Whole body</tissue>
    </source>
</reference>
<name>A0A151WK96_9HYME</name>
<feature type="transmembrane region" description="Helical" evidence="1">
    <location>
        <begin position="181"/>
        <end position="199"/>
    </location>
</feature>
<protein>
    <submittedName>
        <fullName evidence="2">Uncharacterized protein</fullName>
    </submittedName>
</protein>
<sequence>MRGYETEEPTIYYLSFLEKVRLNKRAGVLLADDGDAMPSLYTSSGNNVTLSSLSIQGLFSVRANLIKAVYFSFITAFLFAKPPQLQRLSSFYGGSGQKRLAGVRSITFLRREVASCSIYEERKRIPDRRKATAANESLSGSNEGKRWRIQQLRESNAEYFRRYLNSASGRERRRRNRRRRVTDVVSLTLILSVITFFRFEGAWLYREPPRRFRCGAFLKNLSSSVFHGTHGYNPHATAGTFVHSDIYSRAMDLAT</sequence>
<keyword evidence="1" id="KW-1133">Transmembrane helix</keyword>
<dbReference type="EMBL" id="KQ983012">
    <property type="protein sequence ID" value="KYQ48299.1"/>
    <property type="molecule type" value="Genomic_DNA"/>
</dbReference>
<proteinExistence type="predicted"/>
<organism evidence="2 3">
    <name type="scientific">Mycetomoellerius zeteki</name>
    <dbReference type="NCBI Taxonomy" id="64791"/>
    <lineage>
        <taxon>Eukaryota</taxon>
        <taxon>Metazoa</taxon>
        <taxon>Ecdysozoa</taxon>
        <taxon>Arthropoda</taxon>
        <taxon>Hexapoda</taxon>
        <taxon>Insecta</taxon>
        <taxon>Pterygota</taxon>
        <taxon>Neoptera</taxon>
        <taxon>Endopterygota</taxon>
        <taxon>Hymenoptera</taxon>
        <taxon>Apocrita</taxon>
        <taxon>Aculeata</taxon>
        <taxon>Formicoidea</taxon>
        <taxon>Formicidae</taxon>
        <taxon>Myrmicinae</taxon>
        <taxon>Mycetomoellerius</taxon>
    </lineage>
</organism>
<keyword evidence="1" id="KW-0472">Membrane</keyword>
<evidence type="ECO:0000313" key="2">
    <source>
        <dbReference type="EMBL" id="KYQ48299.1"/>
    </source>
</evidence>